<protein>
    <submittedName>
        <fullName evidence="1">Uncharacterized protein</fullName>
    </submittedName>
</protein>
<keyword evidence="2" id="KW-1185">Reference proteome</keyword>
<dbReference type="PANTHER" id="PTHR10773">
    <property type="entry name" value="DNA-DIRECTED RNA POLYMERASES I, II, AND III SUBUNIT RPABC2"/>
    <property type="match status" value="1"/>
</dbReference>
<proteinExistence type="predicted"/>
<evidence type="ECO:0000313" key="2">
    <source>
        <dbReference type="Proteomes" id="UP001347796"/>
    </source>
</evidence>
<evidence type="ECO:0000313" key="1">
    <source>
        <dbReference type="EMBL" id="KAK6169370.1"/>
    </source>
</evidence>
<sequence length="174" mass="19768">MLIDCINKAKNIEEVVIFYFETNHGQSEGDSIHSVVERALKRVKEIVTPSQLSGVIRLASKKPYHVVDVDTNSIQDFKELSQTLAILRVRLTDAGAEIRWPDFKQMKITKQNTKVIYFKYSHTEEDFHVISLPSRRNLSLSVHQAYANPPSIAETKYTDLMLRDVSGNQVSSGC</sequence>
<gene>
    <name evidence="1" type="ORF">SNE40_020438</name>
</gene>
<comment type="caution">
    <text evidence="1">The sequence shown here is derived from an EMBL/GenBank/DDBJ whole genome shotgun (WGS) entry which is preliminary data.</text>
</comment>
<name>A0AAN8J4N1_PATCE</name>
<dbReference type="PANTHER" id="PTHR10773:SF19">
    <property type="match status" value="1"/>
</dbReference>
<reference evidence="1 2" key="1">
    <citation type="submission" date="2024-01" db="EMBL/GenBank/DDBJ databases">
        <title>The genome of the rayed Mediterranean limpet Patella caerulea (Linnaeus, 1758).</title>
        <authorList>
            <person name="Anh-Thu Weber A."/>
            <person name="Halstead-Nussloch G."/>
        </authorList>
    </citation>
    <scope>NUCLEOTIDE SEQUENCE [LARGE SCALE GENOMIC DNA]</scope>
    <source>
        <strain evidence="1">AATW-2023a</strain>
        <tissue evidence="1">Whole specimen</tissue>
    </source>
</reference>
<accession>A0AAN8J4N1</accession>
<dbReference type="AlphaFoldDB" id="A0AAN8J4N1"/>
<dbReference type="EMBL" id="JAZGQO010000015">
    <property type="protein sequence ID" value="KAK6169370.1"/>
    <property type="molecule type" value="Genomic_DNA"/>
</dbReference>
<organism evidence="1 2">
    <name type="scientific">Patella caerulea</name>
    <name type="common">Rayed Mediterranean limpet</name>
    <dbReference type="NCBI Taxonomy" id="87958"/>
    <lineage>
        <taxon>Eukaryota</taxon>
        <taxon>Metazoa</taxon>
        <taxon>Spiralia</taxon>
        <taxon>Lophotrochozoa</taxon>
        <taxon>Mollusca</taxon>
        <taxon>Gastropoda</taxon>
        <taxon>Patellogastropoda</taxon>
        <taxon>Patelloidea</taxon>
        <taxon>Patellidae</taxon>
        <taxon>Patella</taxon>
    </lineage>
</organism>
<dbReference type="Proteomes" id="UP001347796">
    <property type="component" value="Unassembled WGS sequence"/>
</dbReference>